<organism evidence="1 2">
    <name type="scientific">Panagrellus redivivus</name>
    <name type="common">Microworm</name>
    <dbReference type="NCBI Taxonomy" id="6233"/>
    <lineage>
        <taxon>Eukaryota</taxon>
        <taxon>Metazoa</taxon>
        <taxon>Ecdysozoa</taxon>
        <taxon>Nematoda</taxon>
        <taxon>Chromadorea</taxon>
        <taxon>Rhabditida</taxon>
        <taxon>Tylenchina</taxon>
        <taxon>Panagrolaimomorpha</taxon>
        <taxon>Panagrolaimoidea</taxon>
        <taxon>Panagrolaimidae</taxon>
        <taxon>Panagrellus</taxon>
    </lineage>
</organism>
<name>A0A7E4UT62_PANRE</name>
<dbReference type="WBParaSite" id="Pan_g12519.t1">
    <property type="protein sequence ID" value="Pan_g12519.t1"/>
    <property type="gene ID" value="Pan_g12519"/>
</dbReference>
<reference evidence="2" key="2">
    <citation type="submission" date="2020-10" db="UniProtKB">
        <authorList>
            <consortium name="WormBaseParasite"/>
        </authorList>
    </citation>
    <scope>IDENTIFICATION</scope>
</reference>
<evidence type="ECO:0000313" key="1">
    <source>
        <dbReference type="Proteomes" id="UP000492821"/>
    </source>
</evidence>
<proteinExistence type="predicted"/>
<protein>
    <submittedName>
        <fullName evidence="2">F-box domain-containing protein</fullName>
    </submittedName>
</protein>
<dbReference type="AlphaFoldDB" id="A0A7E4UT62"/>
<dbReference type="Proteomes" id="UP000492821">
    <property type="component" value="Unassembled WGS sequence"/>
</dbReference>
<keyword evidence="1" id="KW-1185">Reference proteome</keyword>
<evidence type="ECO:0000313" key="2">
    <source>
        <dbReference type="WBParaSite" id="Pan_g12519.t1"/>
    </source>
</evidence>
<accession>A0A7E4UT62</accession>
<reference evidence="1" key="1">
    <citation type="journal article" date="2013" name="Genetics">
        <title>The draft genome and transcriptome of Panagrellus redivivus are shaped by the harsh demands of a free-living lifestyle.</title>
        <authorList>
            <person name="Srinivasan J."/>
            <person name="Dillman A.R."/>
            <person name="Macchietto M.G."/>
            <person name="Heikkinen L."/>
            <person name="Lakso M."/>
            <person name="Fracchia K.M."/>
            <person name="Antoshechkin I."/>
            <person name="Mortazavi A."/>
            <person name="Wong G."/>
            <person name="Sternberg P.W."/>
        </authorList>
    </citation>
    <scope>NUCLEOTIDE SEQUENCE [LARGE SCALE GENOMIC DNA]</scope>
    <source>
        <strain evidence="1">MT8872</strain>
    </source>
</reference>
<sequence>MPFPLSSLPYGFRQRLRELATPVEAYQLQTAAPNFSGFQPLVTLNRSGYERQFIVDGLKSDSHYFCSRIPENLLIPLTGNELYLGQCLWLQYLKNIDRVVNHCFLSACKSLEFYRMHLNSTLIKKINANLTIQTINYNHDERPFLRIVTCTIDAEIIPIIYHTLFKHVGGVSWIDFPKDSNWLQDMMNNNVTGLHYLRLACKYREALNIDKTLFVKFFLAQAKDFKFVFERLCVWPDPHFKEKVHCLMSGNFAEVKNHPLESVRCVVFRESASDSSPPTFELLSDA</sequence>